<evidence type="ECO:0000259" key="10">
    <source>
        <dbReference type="PROSITE" id="PS00715"/>
    </source>
</evidence>
<dbReference type="GO" id="GO:0006352">
    <property type="term" value="P:DNA-templated transcription initiation"/>
    <property type="evidence" value="ECO:0007669"/>
    <property type="project" value="UniProtKB-UniRule"/>
</dbReference>
<evidence type="ECO:0000256" key="6">
    <source>
        <dbReference type="ARBA" id="ARBA00023125"/>
    </source>
</evidence>
<dbReference type="PROSITE" id="PS00715">
    <property type="entry name" value="SIGMA70_1"/>
    <property type="match status" value="1"/>
</dbReference>
<keyword evidence="7" id="KW-0804">Transcription</keyword>
<dbReference type="AlphaFoldDB" id="A0A0R3L7S8"/>
<keyword evidence="3" id="KW-0805">Transcription regulation</keyword>
<keyword evidence="12" id="KW-1185">Reference proteome</keyword>
<evidence type="ECO:0000256" key="4">
    <source>
        <dbReference type="ARBA" id="ARBA00023016"/>
    </source>
</evidence>
<gene>
    <name evidence="11" type="ORF">CQ12_32675</name>
</gene>
<dbReference type="Pfam" id="PF00140">
    <property type="entry name" value="Sigma70_r1_2"/>
    <property type="match status" value="1"/>
</dbReference>
<dbReference type="EMBL" id="LLXZ01000139">
    <property type="protein sequence ID" value="KRR03914.1"/>
    <property type="molecule type" value="Genomic_DNA"/>
</dbReference>
<dbReference type="PANTHER" id="PTHR30376:SF3">
    <property type="entry name" value="RNA POLYMERASE SIGMA FACTOR RPOH"/>
    <property type="match status" value="1"/>
</dbReference>
<dbReference type="GO" id="GO:0003677">
    <property type="term" value="F:DNA binding"/>
    <property type="evidence" value="ECO:0007669"/>
    <property type="project" value="UniProtKB-KW"/>
</dbReference>
<dbReference type="Gene3D" id="1.20.140.160">
    <property type="match status" value="1"/>
</dbReference>
<dbReference type="PRINTS" id="PR00046">
    <property type="entry name" value="SIGMA70FCT"/>
</dbReference>
<dbReference type="NCBIfam" id="TIGR02392">
    <property type="entry name" value="rpoH_proteo"/>
    <property type="match status" value="1"/>
</dbReference>
<dbReference type="CDD" id="cd06171">
    <property type="entry name" value="Sigma70_r4"/>
    <property type="match status" value="1"/>
</dbReference>
<dbReference type="RefSeq" id="WP_057837538.1">
    <property type="nucleotide sequence ID" value="NZ_LLXZ01000139.1"/>
</dbReference>
<accession>A0A0R3L7S8</accession>
<dbReference type="NCBIfam" id="TIGR02937">
    <property type="entry name" value="sigma70-ECF"/>
    <property type="match status" value="1"/>
</dbReference>
<dbReference type="PANTHER" id="PTHR30376">
    <property type="entry name" value="SIGMA FACTOR RPOH HEAT SHOCK RELATED"/>
    <property type="match status" value="1"/>
</dbReference>
<feature type="domain" description="RNA polymerase sigma-70" evidence="10">
    <location>
        <begin position="77"/>
        <end position="90"/>
    </location>
</feature>
<dbReference type="InterPro" id="IPR050813">
    <property type="entry name" value="Sigma-70_Factor"/>
</dbReference>
<dbReference type="Gene3D" id="1.20.120.1810">
    <property type="match status" value="1"/>
</dbReference>
<reference evidence="11 12" key="1">
    <citation type="submission" date="2014-03" db="EMBL/GenBank/DDBJ databases">
        <title>Bradyrhizobium valentinum sp. nov., isolated from effective nodules of Lupinus mariae-josephae, a lupine endemic of basic-lime soils in Eastern Spain.</title>
        <authorList>
            <person name="Duran D."/>
            <person name="Rey L."/>
            <person name="Navarro A."/>
            <person name="Busquets A."/>
            <person name="Imperial J."/>
            <person name="Ruiz-Argueso T."/>
        </authorList>
    </citation>
    <scope>NUCLEOTIDE SEQUENCE [LARGE SCALE GENOMIC DNA]</scope>
    <source>
        <strain evidence="11 12">PAC68</strain>
    </source>
</reference>
<evidence type="ECO:0000256" key="1">
    <source>
        <dbReference type="ARBA" id="ARBA00007788"/>
    </source>
</evidence>
<dbReference type="InterPro" id="IPR007630">
    <property type="entry name" value="RNA_pol_sigma70_r4"/>
</dbReference>
<organism evidence="11 12">
    <name type="scientific">Bradyrhizobium jicamae</name>
    <dbReference type="NCBI Taxonomy" id="280332"/>
    <lineage>
        <taxon>Bacteria</taxon>
        <taxon>Pseudomonadati</taxon>
        <taxon>Pseudomonadota</taxon>
        <taxon>Alphaproteobacteria</taxon>
        <taxon>Hyphomicrobiales</taxon>
        <taxon>Nitrobacteraceae</taxon>
        <taxon>Bradyrhizobium</taxon>
    </lineage>
</organism>
<comment type="similarity">
    <text evidence="1">Belongs to the sigma-70 factor family.</text>
</comment>
<dbReference type="InterPro" id="IPR009042">
    <property type="entry name" value="RNA_pol_sigma70_r1_2"/>
</dbReference>
<dbReference type="InterPro" id="IPR012759">
    <property type="entry name" value="RNA_pol_sigma_RpoH_proteobac"/>
</dbReference>
<keyword evidence="4" id="KW-0346">Stress response</keyword>
<dbReference type="STRING" id="280332.CQ12_32675"/>
<evidence type="ECO:0000256" key="9">
    <source>
        <dbReference type="SAM" id="MobiDB-lite"/>
    </source>
</evidence>
<dbReference type="Pfam" id="PF04545">
    <property type="entry name" value="Sigma70_r4"/>
    <property type="match status" value="1"/>
</dbReference>
<dbReference type="Proteomes" id="UP000050863">
    <property type="component" value="Unassembled WGS sequence"/>
</dbReference>
<dbReference type="InterPro" id="IPR007627">
    <property type="entry name" value="RNA_pol_sigma70_r2"/>
</dbReference>
<dbReference type="OrthoDB" id="9809557at2"/>
<dbReference type="GO" id="GO:0016987">
    <property type="term" value="F:sigma factor activity"/>
    <property type="evidence" value="ECO:0007669"/>
    <property type="project" value="UniProtKB-UniRule"/>
</dbReference>
<keyword evidence="6" id="KW-0238">DNA-binding</keyword>
<keyword evidence="2" id="KW-0963">Cytoplasm</keyword>
<dbReference type="SUPFAM" id="SSF88659">
    <property type="entry name" value="Sigma3 and sigma4 domains of RNA polymerase sigma factors"/>
    <property type="match status" value="1"/>
</dbReference>
<evidence type="ECO:0000256" key="8">
    <source>
        <dbReference type="NCBIfam" id="TIGR02392"/>
    </source>
</evidence>
<feature type="region of interest" description="Disordered" evidence="9">
    <location>
        <begin position="281"/>
        <end position="311"/>
    </location>
</feature>
<dbReference type="InterPro" id="IPR013324">
    <property type="entry name" value="RNA_pol_sigma_r3/r4-like"/>
</dbReference>
<evidence type="ECO:0000256" key="3">
    <source>
        <dbReference type="ARBA" id="ARBA00023015"/>
    </source>
</evidence>
<dbReference type="FunFam" id="1.20.120.1810:FF:000001">
    <property type="entry name" value="RNA polymerase sigma factor RpoH"/>
    <property type="match status" value="1"/>
</dbReference>
<evidence type="ECO:0000256" key="5">
    <source>
        <dbReference type="ARBA" id="ARBA00023082"/>
    </source>
</evidence>
<keyword evidence="5" id="KW-0731">Sigma factor</keyword>
<dbReference type="InterPro" id="IPR000943">
    <property type="entry name" value="RNA_pol_sigma70"/>
</dbReference>
<proteinExistence type="inferred from homology"/>
<evidence type="ECO:0000313" key="12">
    <source>
        <dbReference type="Proteomes" id="UP000050863"/>
    </source>
</evidence>
<comment type="caution">
    <text evidence="11">The sequence shown here is derived from an EMBL/GenBank/DDBJ whole genome shotgun (WGS) entry which is preliminary data.</text>
</comment>
<dbReference type="InterPro" id="IPR014284">
    <property type="entry name" value="RNA_pol_sigma-70_dom"/>
</dbReference>
<evidence type="ECO:0000256" key="7">
    <source>
        <dbReference type="ARBA" id="ARBA00023163"/>
    </source>
</evidence>
<sequence>MYQTVSQPLPSVGSGLTHYLAQIRKFPILTHEEETNFARRWRQHGDRDAAYRLVTSHLRLVAKIAMRYRGYGLPIADIVSEGNIGLMHAVRRFDPERGIRLSTYAMWWIKATIQEYVLRSWSLVKISANSAQKKLFFKLRRTKSAISALDDGDLRPDQVKTISERLKVSEHEVVNMDRRLRGDVSLNSRTNGAQDAGDALERLVDPSPRHDIAFAEDEELSKRRAALKAAIQTLNPREKHIFTERYLNEDPPKLETLAMEYGISRERIRQIELRAFQKVKSAMQQGEPAKRSAQPNGPAHSISSPSLKRGC</sequence>
<dbReference type="InterPro" id="IPR013325">
    <property type="entry name" value="RNA_pol_sigma_r2"/>
</dbReference>
<dbReference type="SUPFAM" id="SSF88946">
    <property type="entry name" value="Sigma2 domain of RNA polymerase sigma factors"/>
    <property type="match status" value="1"/>
</dbReference>
<evidence type="ECO:0000313" key="11">
    <source>
        <dbReference type="EMBL" id="KRR03914.1"/>
    </source>
</evidence>
<protein>
    <recommendedName>
        <fullName evidence="8">RNA polymerase sigma factor RpoH</fullName>
    </recommendedName>
</protein>
<feature type="compositionally biased region" description="Polar residues" evidence="9">
    <location>
        <begin position="301"/>
        <end position="311"/>
    </location>
</feature>
<evidence type="ECO:0000256" key="2">
    <source>
        <dbReference type="ARBA" id="ARBA00022490"/>
    </source>
</evidence>
<dbReference type="NCBIfam" id="NF005143">
    <property type="entry name" value="PRK06596.1"/>
    <property type="match status" value="1"/>
</dbReference>
<name>A0A0R3L7S8_9BRAD</name>
<dbReference type="Pfam" id="PF04542">
    <property type="entry name" value="Sigma70_r2"/>
    <property type="match status" value="1"/>
</dbReference>